<keyword evidence="5" id="KW-1185">Reference proteome</keyword>
<evidence type="ECO:0000313" key="4">
    <source>
        <dbReference type="EMBL" id="KAF9949968.1"/>
    </source>
</evidence>
<evidence type="ECO:0000256" key="1">
    <source>
        <dbReference type="SAM" id="MobiDB-lite"/>
    </source>
</evidence>
<dbReference type="Proteomes" id="UP000738359">
    <property type="component" value="Unassembled WGS sequence"/>
</dbReference>
<gene>
    <name evidence="4" type="ORF">BGZ70_001565</name>
</gene>
<feature type="signal peptide" evidence="3">
    <location>
        <begin position="1"/>
        <end position="22"/>
    </location>
</feature>
<feature type="transmembrane region" description="Helical" evidence="2">
    <location>
        <begin position="178"/>
        <end position="197"/>
    </location>
</feature>
<keyword evidence="2" id="KW-1133">Transmembrane helix</keyword>
<sequence>MRFSSPLVGAASIALIIASAHAQEMAPPKESDILNITYANDGNGVIAVEEVPFATCVASENAFTDYSYLNFAPSNATINFYLDSNCQVFAFGLNGSYGGHPGKARSYRWVGWSMDNLGEIFKKNPIQGPGATAGGDNTQTTPGGTNPGDSTHVTPPPPTDKNNGQGGDSTKTTTSSTFFGGVVGSLVVLAVGGVIFWKTAGKKLVEDKGKGVLPYNRVGRDGDILLTNSRSHNSFEIGDEDDEEEEVDTRRQQRSGRQERYRDDDQA</sequence>
<feature type="compositionally biased region" description="Basic and acidic residues" evidence="1">
    <location>
        <begin position="248"/>
        <end position="267"/>
    </location>
</feature>
<evidence type="ECO:0000313" key="5">
    <source>
        <dbReference type="Proteomes" id="UP000738359"/>
    </source>
</evidence>
<dbReference type="AlphaFoldDB" id="A0A9P6IVM3"/>
<name>A0A9P6IVM3_MORAP</name>
<dbReference type="OrthoDB" id="2416293at2759"/>
<feature type="compositionally biased region" description="Low complexity" evidence="1">
    <location>
        <begin position="134"/>
        <end position="149"/>
    </location>
</feature>
<reference evidence="4" key="1">
    <citation type="journal article" date="2020" name="Fungal Divers.">
        <title>Resolving the Mortierellaceae phylogeny through synthesis of multi-gene phylogenetics and phylogenomics.</title>
        <authorList>
            <person name="Vandepol N."/>
            <person name="Liber J."/>
            <person name="Desiro A."/>
            <person name="Na H."/>
            <person name="Kennedy M."/>
            <person name="Barry K."/>
            <person name="Grigoriev I.V."/>
            <person name="Miller A.N."/>
            <person name="O'Donnell K."/>
            <person name="Stajich J.E."/>
            <person name="Bonito G."/>
        </authorList>
    </citation>
    <scope>NUCLEOTIDE SEQUENCE</scope>
    <source>
        <strain evidence="4">CK1249</strain>
    </source>
</reference>
<proteinExistence type="predicted"/>
<evidence type="ECO:0000256" key="3">
    <source>
        <dbReference type="SAM" id="SignalP"/>
    </source>
</evidence>
<dbReference type="EMBL" id="JAAAHY010001354">
    <property type="protein sequence ID" value="KAF9949968.1"/>
    <property type="molecule type" value="Genomic_DNA"/>
</dbReference>
<keyword evidence="2" id="KW-0472">Membrane</keyword>
<keyword evidence="2" id="KW-0812">Transmembrane</keyword>
<organism evidence="4 5">
    <name type="scientific">Mortierella alpina</name>
    <name type="common">Oleaginous fungus</name>
    <name type="synonym">Mortierella renispora</name>
    <dbReference type="NCBI Taxonomy" id="64518"/>
    <lineage>
        <taxon>Eukaryota</taxon>
        <taxon>Fungi</taxon>
        <taxon>Fungi incertae sedis</taxon>
        <taxon>Mucoromycota</taxon>
        <taxon>Mortierellomycotina</taxon>
        <taxon>Mortierellomycetes</taxon>
        <taxon>Mortierellales</taxon>
        <taxon>Mortierellaceae</taxon>
        <taxon>Mortierella</taxon>
    </lineage>
</organism>
<protein>
    <submittedName>
        <fullName evidence="4">Uncharacterized protein</fullName>
    </submittedName>
</protein>
<feature type="chain" id="PRO_5040168148" evidence="3">
    <location>
        <begin position="23"/>
        <end position="267"/>
    </location>
</feature>
<keyword evidence="3" id="KW-0732">Signal</keyword>
<accession>A0A9P6IVM3</accession>
<feature type="region of interest" description="Disordered" evidence="1">
    <location>
        <begin position="231"/>
        <end position="267"/>
    </location>
</feature>
<feature type="compositionally biased region" description="Acidic residues" evidence="1">
    <location>
        <begin position="237"/>
        <end position="247"/>
    </location>
</feature>
<evidence type="ECO:0000256" key="2">
    <source>
        <dbReference type="SAM" id="Phobius"/>
    </source>
</evidence>
<feature type="region of interest" description="Disordered" evidence="1">
    <location>
        <begin position="125"/>
        <end position="173"/>
    </location>
</feature>
<comment type="caution">
    <text evidence="4">The sequence shown here is derived from an EMBL/GenBank/DDBJ whole genome shotgun (WGS) entry which is preliminary data.</text>
</comment>